<protein>
    <submittedName>
        <fullName evidence="1">Uncharacterized protein</fullName>
    </submittedName>
</protein>
<dbReference type="GO" id="GO:0005576">
    <property type="term" value="C:extracellular region"/>
    <property type="evidence" value="ECO:0007669"/>
    <property type="project" value="InterPro"/>
</dbReference>
<proteinExistence type="predicted"/>
<accession>A0A8S5T8N8</accession>
<name>A0A8S5T8N8_9CAUD</name>
<reference evidence="1" key="1">
    <citation type="journal article" date="2021" name="Proc. Natl. Acad. Sci. U.S.A.">
        <title>A Catalog of Tens of Thousands of Viruses from Human Metagenomes Reveals Hidden Associations with Chronic Diseases.</title>
        <authorList>
            <person name="Tisza M.J."/>
            <person name="Buck C.B."/>
        </authorList>
    </citation>
    <scope>NUCLEOTIDE SEQUENCE</scope>
    <source>
        <strain evidence="1">Ct0Wl9</strain>
    </source>
</reference>
<organism evidence="1">
    <name type="scientific">Siphoviridae sp. ct0Wl9</name>
    <dbReference type="NCBI Taxonomy" id="2827763"/>
    <lineage>
        <taxon>Viruses</taxon>
        <taxon>Duplodnaviria</taxon>
        <taxon>Heunggongvirae</taxon>
        <taxon>Uroviricota</taxon>
        <taxon>Caudoviricetes</taxon>
    </lineage>
</organism>
<sequence>MSTKYPDLSLTNFPNSLDQFTTFLNIVSSDGPLIGQYQSAMQNGDTTLANQILTQIPQATQKIITAVDLNTLSQAMLAIERFYSNDIEPYIDDLHQSWLNTIQQFSYKGVWQSGTSYVTNNLVSYTTSGLNFVYIALSNVPIGISPTNQTYWRLLTIQGQQGASGEGLSYRQEWNSSKQYATNDAVTCDGALWMALQESQNRLPDTNPQYWQLVMNLKTVTYPIQDTVPTNLQVDGLWFNTSSNPTNYVYLAPLTNPASSSNIASGYQAYDASGNLIVGTG</sequence>
<dbReference type="InterPro" id="IPR036573">
    <property type="entry name" value="CBM_sf_5/12"/>
</dbReference>
<dbReference type="EMBL" id="BK032775">
    <property type="protein sequence ID" value="DAF59701.1"/>
    <property type="molecule type" value="Genomic_DNA"/>
</dbReference>
<dbReference type="GO" id="GO:0004553">
    <property type="term" value="F:hydrolase activity, hydrolyzing O-glycosyl compounds"/>
    <property type="evidence" value="ECO:0007669"/>
    <property type="project" value="InterPro"/>
</dbReference>
<evidence type="ECO:0000313" key="1">
    <source>
        <dbReference type="EMBL" id="DAF59701.1"/>
    </source>
</evidence>
<dbReference type="GO" id="GO:0030246">
    <property type="term" value="F:carbohydrate binding"/>
    <property type="evidence" value="ECO:0007669"/>
    <property type="project" value="InterPro"/>
</dbReference>
<dbReference type="SUPFAM" id="SSF51055">
    <property type="entry name" value="Carbohydrate binding domain"/>
    <property type="match status" value="1"/>
</dbReference>
<dbReference type="Gene3D" id="2.10.10.90">
    <property type="match status" value="1"/>
</dbReference>
<dbReference type="GO" id="GO:0005975">
    <property type="term" value="P:carbohydrate metabolic process"/>
    <property type="evidence" value="ECO:0007669"/>
    <property type="project" value="InterPro"/>
</dbReference>